<keyword evidence="11" id="KW-0349">Heme</keyword>
<dbReference type="Gene3D" id="1.10.490.10">
    <property type="entry name" value="Globins"/>
    <property type="match status" value="1"/>
</dbReference>
<comment type="similarity">
    <text evidence="3">In the C-terminal section; belongs to the flavoprotein pyridine nucleotide cytochrome reductase family.</text>
</comment>
<dbReference type="InterPro" id="IPR001433">
    <property type="entry name" value="OxRdtase_FAD/NAD-bd"/>
</dbReference>
<dbReference type="InterPro" id="IPR000971">
    <property type="entry name" value="Globin"/>
</dbReference>
<keyword evidence="11" id="KW-0479">Metal-binding</keyword>
<keyword evidence="11" id="KW-0813">Transport</keyword>
<comment type="catalytic activity">
    <reaction evidence="10">
        <text>2 nitric oxide + NADPH + 2 O2 = 2 nitrate + NADP(+) + H(+)</text>
        <dbReference type="Rhea" id="RHEA:19465"/>
        <dbReference type="ChEBI" id="CHEBI:15378"/>
        <dbReference type="ChEBI" id="CHEBI:15379"/>
        <dbReference type="ChEBI" id="CHEBI:16480"/>
        <dbReference type="ChEBI" id="CHEBI:17632"/>
        <dbReference type="ChEBI" id="CHEBI:57783"/>
        <dbReference type="ChEBI" id="CHEBI:58349"/>
        <dbReference type="EC" id="1.14.12.17"/>
    </reaction>
</comment>
<dbReference type="AlphaFoldDB" id="A0A5J5K1X9"/>
<evidence type="ECO:0000256" key="10">
    <source>
        <dbReference type="ARBA" id="ARBA00049433"/>
    </source>
</evidence>
<comment type="cofactor">
    <cofactor evidence="1">
        <name>heme b</name>
        <dbReference type="ChEBI" id="CHEBI:60344"/>
    </cofactor>
</comment>
<dbReference type="PANTHER" id="PTHR47354:SF5">
    <property type="entry name" value="PROTEIN RFBI"/>
    <property type="match status" value="1"/>
</dbReference>
<evidence type="ECO:0000256" key="1">
    <source>
        <dbReference type="ARBA" id="ARBA00001970"/>
    </source>
</evidence>
<sequence>MSPNTRLIKESFALVEPVAGRAAAYFYGLLFAHCPSLRGMFPPDMAAPRGRLLDILRRIVRELDSPERLTSYLAGLGRDQRRYGFSPEHHAAAGAALLATMRRFAARTWTEETEAAWTEAYAMASRIMTDAAAAETTPPWWLAEVIGHEPRCRDLAVLTLRPSQPMDFVPGQHVTVQTARWPRVWRRFSIANAPRPDGTLRLHVRAVPGGWVSSALVRHTRTGDQLLLGPPAGTMAPPESDRDILCVAGGTGLAPLKAVMEHVIDSGRRPNIHLLFGVRHAGDLYDMPDLARMAAGFPWLRVLPVVSDDPAYRGLRGRLPDVVDAFPSWADHEVYVCGPPPMVDETVRRLRRSGVPLARIHRDTDRHDTDRHDTDRHDTDRARDRRDPTETASTPDRFLAGFESKT</sequence>
<evidence type="ECO:0000256" key="5">
    <source>
        <dbReference type="ARBA" id="ARBA00022714"/>
    </source>
</evidence>
<evidence type="ECO:0000256" key="12">
    <source>
        <dbReference type="SAM" id="MobiDB-lite"/>
    </source>
</evidence>
<dbReference type="SUPFAM" id="SSF46458">
    <property type="entry name" value="Globin-like"/>
    <property type="match status" value="1"/>
</dbReference>
<comment type="similarity">
    <text evidence="11">Belongs to the globin family.</text>
</comment>
<dbReference type="EC" id="1.14.12.17" evidence="4"/>
<gene>
    <name evidence="15" type="ORF">F5972_15845</name>
</gene>
<evidence type="ECO:0000256" key="11">
    <source>
        <dbReference type="RuleBase" id="RU000356"/>
    </source>
</evidence>
<dbReference type="GO" id="GO:0005344">
    <property type="term" value="F:oxygen carrier activity"/>
    <property type="evidence" value="ECO:0007669"/>
    <property type="project" value="UniProtKB-KW"/>
</dbReference>
<dbReference type="InterPro" id="IPR001709">
    <property type="entry name" value="Flavoprot_Pyr_Nucl_cyt_Rdtase"/>
</dbReference>
<feature type="region of interest" description="Disordered" evidence="12">
    <location>
        <begin position="358"/>
        <end position="406"/>
    </location>
</feature>
<evidence type="ECO:0000256" key="9">
    <source>
        <dbReference type="ARBA" id="ARBA00048649"/>
    </source>
</evidence>
<dbReference type="RefSeq" id="WP_150934250.1">
    <property type="nucleotide sequence ID" value="NZ_VYTZ01000005.1"/>
</dbReference>
<dbReference type="InterPro" id="IPR012292">
    <property type="entry name" value="Globin/Proto"/>
</dbReference>
<dbReference type="InterPro" id="IPR039261">
    <property type="entry name" value="FNR_nucleotide-bd"/>
</dbReference>
<keyword evidence="8" id="KW-0520">NAD</keyword>
<dbReference type="PROSITE" id="PS01033">
    <property type="entry name" value="GLOBIN"/>
    <property type="match status" value="1"/>
</dbReference>
<keyword evidence="7" id="KW-0411">Iron-sulfur</keyword>
<feature type="domain" description="FAD-binding FR-type" evidence="14">
    <location>
        <begin position="138"/>
        <end position="238"/>
    </location>
</feature>
<dbReference type="PRINTS" id="PR00410">
    <property type="entry name" value="PHEHYDRXLASE"/>
</dbReference>
<evidence type="ECO:0000259" key="13">
    <source>
        <dbReference type="PROSITE" id="PS01033"/>
    </source>
</evidence>
<comment type="catalytic activity">
    <reaction evidence="9">
        <text>2 nitric oxide + NADH + 2 O2 = 2 nitrate + NAD(+) + H(+)</text>
        <dbReference type="Rhea" id="RHEA:19469"/>
        <dbReference type="ChEBI" id="CHEBI:15378"/>
        <dbReference type="ChEBI" id="CHEBI:15379"/>
        <dbReference type="ChEBI" id="CHEBI:16480"/>
        <dbReference type="ChEBI" id="CHEBI:17632"/>
        <dbReference type="ChEBI" id="CHEBI:57540"/>
        <dbReference type="ChEBI" id="CHEBI:57945"/>
        <dbReference type="EC" id="1.14.12.17"/>
    </reaction>
</comment>
<dbReference type="PANTHER" id="PTHR47354">
    <property type="entry name" value="NADH OXIDOREDUCTASE HCR"/>
    <property type="match status" value="1"/>
</dbReference>
<evidence type="ECO:0000256" key="4">
    <source>
        <dbReference type="ARBA" id="ARBA00012229"/>
    </source>
</evidence>
<feature type="compositionally biased region" description="Basic and acidic residues" evidence="12">
    <location>
        <begin position="360"/>
        <end position="389"/>
    </location>
</feature>
<dbReference type="InterPro" id="IPR017927">
    <property type="entry name" value="FAD-bd_FR_type"/>
</dbReference>
<keyword evidence="5" id="KW-0001">2Fe-2S</keyword>
<dbReference type="EMBL" id="VYTZ01000005">
    <property type="protein sequence ID" value="KAA9378342.1"/>
    <property type="molecule type" value="Genomic_DNA"/>
</dbReference>
<dbReference type="GO" id="GO:0019825">
    <property type="term" value="F:oxygen binding"/>
    <property type="evidence" value="ECO:0007669"/>
    <property type="project" value="InterPro"/>
</dbReference>
<dbReference type="CDD" id="cd06187">
    <property type="entry name" value="O2ase_reductase_like"/>
    <property type="match status" value="1"/>
</dbReference>
<keyword evidence="16" id="KW-1185">Reference proteome</keyword>
<dbReference type="InterPro" id="IPR008333">
    <property type="entry name" value="Cbr1-like_FAD-bd_dom"/>
</dbReference>
<dbReference type="SUPFAM" id="SSF52343">
    <property type="entry name" value="Ferredoxin reductase-like, C-terminal NADP-linked domain"/>
    <property type="match status" value="1"/>
</dbReference>
<dbReference type="Gene3D" id="3.40.50.80">
    <property type="entry name" value="Nucleotide-binding domain of ferredoxin-NADP reductase (FNR) module"/>
    <property type="match status" value="1"/>
</dbReference>
<dbReference type="PRINTS" id="PR00371">
    <property type="entry name" value="FPNCR"/>
</dbReference>
<dbReference type="Proteomes" id="UP000327011">
    <property type="component" value="Unassembled WGS sequence"/>
</dbReference>
<keyword evidence="11" id="KW-0561">Oxygen transport</keyword>
<dbReference type="GO" id="GO:0051537">
    <property type="term" value="F:2 iron, 2 sulfur cluster binding"/>
    <property type="evidence" value="ECO:0007669"/>
    <property type="project" value="UniProtKB-KW"/>
</dbReference>
<dbReference type="Pfam" id="PF00042">
    <property type="entry name" value="Globin"/>
    <property type="match status" value="1"/>
</dbReference>
<dbReference type="InterPro" id="IPR050415">
    <property type="entry name" value="MRET"/>
</dbReference>
<dbReference type="GO" id="GO:0020037">
    <property type="term" value="F:heme binding"/>
    <property type="evidence" value="ECO:0007669"/>
    <property type="project" value="InterPro"/>
</dbReference>
<evidence type="ECO:0000313" key="16">
    <source>
        <dbReference type="Proteomes" id="UP000327011"/>
    </source>
</evidence>
<dbReference type="GO" id="GO:0008941">
    <property type="term" value="F:nitric oxide dioxygenase NAD(P)H activity"/>
    <property type="evidence" value="ECO:0007669"/>
    <property type="project" value="UniProtKB-EC"/>
</dbReference>
<dbReference type="SUPFAM" id="SSF63380">
    <property type="entry name" value="Riboflavin synthase domain-like"/>
    <property type="match status" value="1"/>
</dbReference>
<dbReference type="CDD" id="cd19753">
    <property type="entry name" value="Mb-like_oxidoreductase"/>
    <property type="match status" value="1"/>
</dbReference>
<protein>
    <recommendedName>
        <fullName evidence="4">nitric oxide dioxygenase</fullName>
        <ecNumber evidence="4">1.14.12.17</ecNumber>
    </recommendedName>
</protein>
<proteinExistence type="inferred from homology"/>
<evidence type="ECO:0000256" key="8">
    <source>
        <dbReference type="ARBA" id="ARBA00023027"/>
    </source>
</evidence>
<dbReference type="PROSITE" id="PS51384">
    <property type="entry name" value="FAD_FR"/>
    <property type="match status" value="1"/>
</dbReference>
<dbReference type="InterPro" id="IPR017938">
    <property type="entry name" value="Riboflavin_synthase-like_b-brl"/>
</dbReference>
<dbReference type="InterPro" id="IPR009050">
    <property type="entry name" value="Globin-like_sf"/>
</dbReference>
<evidence type="ECO:0000256" key="6">
    <source>
        <dbReference type="ARBA" id="ARBA00022857"/>
    </source>
</evidence>
<comment type="caution">
    <text evidence="15">The sequence shown here is derived from an EMBL/GenBank/DDBJ whole genome shotgun (WGS) entry which is preliminary data.</text>
</comment>
<accession>A0A5J5K1X9</accession>
<keyword evidence="11" id="KW-0408">Iron</keyword>
<evidence type="ECO:0000259" key="14">
    <source>
        <dbReference type="PROSITE" id="PS51384"/>
    </source>
</evidence>
<evidence type="ECO:0000313" key="15">
    <source>
        <dbReference type="EMBL" id="KAA9378342.1"/>
    </source>
</evidence>
<evidence type="ECO:0000256" key="2">
    <source>
        <dbReference type="ARBA" id="ARBA00001974"/>
    </source>
</evidence>
<organism evidence="15 16">
    <name type="scientific">Microbispora cellulosiformans</name>
    <dbReference type="NCBI Taxonomy" id="2614688"/>
    <lineage>
        <taxon>Bacteria</taxon>
        <taxon>Bacillati</taxon>
        <taxon>Actinomycetota</taxon>
        <taxon>Actinomycetes</taxon>
        <taxon>Streptosporangiales</taxon>
        <taxon>Streptosporangiaceae</taxon>
        <taxon>Microbispora</taxon>
    </lineage>
</organism>
<dbReference type="Gene3D" id="2.40.30.10">
    <property type="entry name" value="Translation factors"/>
    <property type="match status" value="1"/>
</dbReference>
<dbReference type="Pfam" id="PF00970">
    <property type="entry name" value="FAD_binding_6"/>
    <property type="match status" value="1"/>
</dbReference>
<comment type="cofactor">
    <cofactor evidence="2">
        <name>FAD</name>
        <dbReference type="ChEBI" id="CHEBI:57692"/>
    </cofactor>
</comment>
<feature type="domain" description="Globin" evidence="13">
    <location>
        <begin position="1"/>
        <end position="133"/>
    </location>
</feature>
<name>A0A5J5K1X9_9ACTN</name>
<reference evidence="15 16" key="1">
    <citation type="submission" date="2019-09" db="EMBL/GenBank/DDBJ databases">
        <title>Screening of Novel Bioactive Compounds from Soil-Associated.</title>
        <authorList>
            <person name="Gong X."/>
        </authorList>
    </citation>
    <scope>NUCLEOTIDE SEQUENCE [LARGE SCALE GENOMIC DNA]</scope>
    <source>
        <strain evidence="15 16">Gxj-6</strain>
    </source>
</reference>
<keyword evidence="6" id="KW-0521">NADP</keyword>
<evidence type="ECO:0000256" key="7">
    <source>
        <dbReference type="ARBA" id="ARBA00023014"/>
    </source>
</evidence>
<dbReference type="Pfam" id="PF00175">
    <property type="entry name" value="NAD_binding_1"/>
    <property type="match status" value="1"/>
</dbReference>
<evidence type="ECO:0000256" key="3">
    <source>
        <dbReference type="ARBA" id="ARBA00006401"/>
    </source>
</evidence>